<evidence type="ECO:0000256" key="1">
    <source>
        <dbReference type="SAM" id="Phobius"/>
    </source>
</evidence>
<dbReference type="RefSeq" id="WP_146434464.1">
    <property type="nucleotide sequence ID" value="NZ_VIGV01000003.1"/>
</dbReference>
<keyword evidence="3" id="KW-1185">Reference proteome</keyword>
<organism evidence="2 3">
    <name type="scientific">Tsukamurella sputi</name>
    <dbReference type="NCBI Taxonomy" id="2591848"/>
    <lineage>
        <taxon>Bacteria</taxon>
        <taxon>Bacillati</taxon>
        <taxon>Actinomycetota</taxon>
        <taxon>Actinomycetes</taxon>
        <taxon>Mycobacteriales</taxon>
        <taxon>Tsukamurellaceae</taxon>
        <taxon>Tsukamurella</taxon>
    </lineage>
</organism>
<dbReference type="Proteomes" id="UP000319792">
    <property type="component" value="Unassembled WGS sequence"/>
</dbReference>
<comment type="caution">
    <text evidence="2">The sequence shown here is derived from an EMBL/GenBank/DDBJ whole genome shotgun (WGS) entry which is preliminary data.</text>
</comment>
<reference evidence="2 3" key="1">
    <citation type="submission" date="2019-08" db="EMBL/GenBank/DDBJ databases">
        <title>Tsukamurella conjunctivitidis sp. nov., Tsukamurella assacharolytica sp. nov. and Tsukamurella sputae sp. nov. isolated from patients with conjunctivitis, bacteraemia (lymphoma) and respiratory infection (sputum) in Hong Kong.</title>
        <authorList>
            <person name="Fok K.M.N."/>
            <person name="Fong J.Y.H."/>
        </authorList>
    </citation>
    <scope>NUCLEOTIDE SEQUENCE [LARGE SCALE GENOMIC DNA]</scope>
    <source>
        <strain evidence="2 3">HKU70</strain>
    </source>
</reference>
<name>A0A5C5RQJ8_9ACTN</name>
<sequence>MTLAVFLLALGATASLTRLVTDDQLTLSLRVWLIGKLGPEHPVAYAVGCPFCFSMWAAGAVYTLAWFYGHTSAYWIVAGALTARWIVGHVASFLDAKEG</sequence>
<keyword evidence="1" id="KW-0812">Transmembrane</keyword>
<feature type="transmembrane region" description="Helical" evidence="1">
    <location>
        <begin position="43"/>
        <end position="67"/>
    </location>
</feature>
<dbReference type="OrthoDB" id="3787848at2"/>
<gene>
    <name evidence="2" type="ORF">FK268_12645</name>
</gene>
<evidence type="ECO:0008006" key="4">
    <source>
        <dbReference type="Google" id="ProtNLM"/>
    </source>
</evidence>
<protein>
    <recommendedName>
        <fullName evidence="4">DUF1360 domain-containing protein</fullName>
    </recommendedName>
</protein>
<evidence type="ECO:0000313" key="2">
    <source>
        <dbReference type="EMBL" id="TWS24431.1"/>
    </source>
</evidence>
<dbReference type="AlphaFoldDB" id="A0A5C5RQJ8"/>
<keyword evidence="1" id="KW-1133">Transmembrane helix</keyword>
<feature type="transmembrane region" description="Helical" evidence="1">
    <location>
        <begin position="74"/>
        <end position="94"/>
    </location>
</feature>
<dbReference type="EMBL" id="VIGV01000003">
    <property type="protein sequence ID" value="TWS24431.1"/>
    <property type="molecule type" value="Genomic_DNA"/>
</dbReference>
<evidence type="ECO:0000313" key="3">
    <source>
        <dbReference type="Proteomes" id="UP000319792"/>
    </source>
</evidence>
<proteinExistence type="predicted"/>
<keyword evidence="1" id="KW-0472">Membrane</keyword>
<accession>A0A5C5RQJ8</accession>